<evidence type="ECO:0000313" key="2">
    <source>
        <dbReference type="EMBL" id="OGG17782.1"/>
    </source>
</evidence>
<evidence type="ECO:0000313" key="3">
    <source>
        <dbReference type="Proteomes" id="UP000177871"/>
    </source>
</evidence>
<dbReference type="Pfam" id="PF04203">
    <property type="entry name" value="Sortase"/>
    <property type="match status" value="1"/>
</dbReference>
<dbReference type="AlphaFoldDB" id="A0A1F6A083"/>
<dbReference type="Gene3D" id="2.40.260.10">
    <property type="entry name" value="Sortase"/>
    <property type="match status" value="1"/>
</dbReference>
<evidence type="ECO:0000256" key="1">
    <source>
        <dbReference type="ARBA" id="ARBA00022801"/>
    </source>
</evidence>
<dbReference type="Proteomes" id="UP000177871">
    <property type="component" value="Unassembled WGS sequence"/>
</dbReference>
<proteinExistence type="predicted"/>
<evidence type="ECO:0008006" key="4">
    <source>
        <dbReference type="Google" id="ProtNLM"/>
    </source>
</evidence>
<dbReference type="NCBIfam" id="TIGR01076">
    <property type="entry name" value="sortase_fam"/>
    <property type="match status" value="1"/>
</dbReference>
<dbReference type="InterPro" id="IPR023365">
    <property type="entry name" value="Sortase_dom-sf"/>
</dbReference>
<dbReference type="InterPro" id="IPR005754">
    <property type="entry name" value="Sortase"/>
</dbReference>
<sequence length="267" mass="29512">MALNFMALYCYIKKPNQRSILSRLPRPSRHQSRLSRKTVGVIASLCFFAGLFLVGQVAYPILGWYLFVLPGYSEKIVSPLSSSFPLARSLITPQEVKAQETPNPTSTSDDSYKISTWFVGLPSKNVPKSNLKVYNLSIPKLKIDAATVEIGGEDLKKSLIAWPTSAPPGNYGNNIIFGHSELPQFASPRNYSGIFTHLMDLAEGDDILVDYDGVRYKYTVTDKKVVSPTDLSVLEQRFDSAYITLITCLPPGTVLMRGIVQGTLAQI</sequence>
<organism evidence="2 3">
    <name type="scientific">Candidatus Gottesmanbacteria bacterium RIFCSPHIGHO2_01_FULL_47_48</name>
    <dbReference type="NCBI Taxonomy" id="1798381"/>
    <lineage>
        <taxon>Bacteria</taxon>
        <taxon>Candidatus Gottesmaniibacteriota</taxon>
    </lineage>
</organism>
<reference evidence="2 3" key="1">
    <citation type="journal article" date="2016" name="Nat. Commun.">
        <title>Thousands of microbial genomes shed light on interconnected biogeochemical processes in an aquifer system.</title>
        <authorList>
            <person name="Anantharaman K."/>
            <person name="Brown C.T."/>
            <person name="Hug L.A."/>
            <person name="Sharon I."/>
            <person name="Castelle C.J."/>
            <person name="Probst A.J."/>
            <person name="Thomas B.C."/>
            <person name="Singh A."/>
            <person name="Wilkins M.J."/>
            <person name="Karaoz U."/>
            <person name="Brodie E.L."/>
            <person name="Williams K.H."/>
            <person name="Hubbard S.S."/>
            <person name="Banfield J.F."/>
        </authorList>
    </citation>
    <scope>NUCLEOTIDE SEQUENCE [LARGE SCALE GENOMIC DNA]</scope>
</reference>
<protein>
    <recommendedName>
        <fullName evidence="4">Sortase</fullName>
    </recommendedName>
</protein>
<dbReference type="EMBL" id="MFJK01000016">
    <property type="protein sequence ID" value="OGG17782.1"/>
    <property type="molecule type" value="Genomic_DNA"/>
</dbReference>
<gene>
    <name evidence="2" type="ORF">A2721_02055</name>
</gene>
<dbReference type="GO" id="GO:0016787">
    <property type="term" value="F:hydrolase activity"/>
    <property type="evidence" value="ECO:0007669"/>
    <property type="project" value="UniProtKB-KW"/>
</dbReference>
<comment type="caution">
    <text evidence="2">The sequence shown here is derived from an EMBL/GenBank/DDBJ whole genome shotgun (WGS) entry which is preliminary data.</text>
</comment>
<keyword evidence="1" id="KW-0378">Hydrolase</keyword>
<dbReference type="SUPFAM" id="SSF63817">
    <property type="entry name" value="Sortase"/>
    <property type="match status" value="1"/>
</dbReference>
<name>A0A1F6A083_9BACT</name>
<accession>A0A1F6A083</accession>
<dbReference type="STRING" id="1798381.A2721_02055"/>